<name>A0AAU8AT73_9VIRU</name>
<evidence type="ECO:0000313" key="1">
    <source>
        <dbReference type="EMBL" id="XCD03088.1"/>
    </source>
</evidence>
<proteinExistence type="predicted"/>
<accession>A0AAU8AT73</accession>
<dbReference type="EMBL" id="PP511318">
    <property type="protein sequence ID" value="XCD03088.1"/>
    <property type="molecule type" value="Genomic_DNA"/>
</dbReference>
<organism evidence="1">
    <name type="scientific">Dulem virus 31</name>
    <dbReference type="NCBI Taxonomy" id="3145749"/>
    <lineage>
        <taxon>Viruses</taxon>
        <taxon>Monodnaviria</taxon>
        <taxon>Sangervirae</taxon>
        <taxon>Phixviricota</taxon>
        <taxon>Malgrandaviricetes</taxon>
        <taxon>Petitvirales</taxon>
        <taxon>Microviridae</taxon>
        <taxon>Microvirus</taxon>
    </lineage>
</organism>
<reference evidence="1" key="1">
    <citation type="submission" date="2024-03" db="EMBL/GenBank/DDBJ databases">
        <title>Diverse circular DNA viruses in blood, oral, and fecal samples of captive lemurs.</title>
        <authorList>
            <person name="Paietta E.N."/>
            <person name="Kraberger S."/>
            <person name="Lund M.C."/>
            <person name="Custer J.M."/>
            <person name="Vargas K.M."/>
            <person name="Ehmke E.E."/>
            <person name="Yoder A.D."/>
            <person name="Varsani A."/>
        </authorList>
    </citation>
    <scope>NUCLEOTIDE SEQUENCE</scope>
    <source>
        <strain evidence="1">Duke_17_45</strain>
    </source>
</reference>
<sequence length="127" mass="14982">MLKKFFPIFLFLLLSLPVNSANRIYPEKVYQTKWCNAHNGQLEYRLNDNSRIDCLTANYAVEFDFANKWAECIGQALYYGVQTKRQPACVLIMENDEKDLKYLYKLRRAAYKKGVNLRTFTIKPNQI</sequence>
<protein>
    <submittedName>
        <fullName evidence="1">Uncharacterized protein</fullName>
    </submittedName>
</protein>